<evidence type="ECO:0000313" key="1">
    <source>
        <dbReference type="EMBL" id="MDQ1186989.1"/>
    </source>
</evidence>
<keyword evidence="2" id="KW-1185">Reference proteome</keyword>
<reference evidence="1 2" key="1">
    <citation type="submission" date="2023-07" db="EMBL/GenBank/DDBJ databases">
        <title>Functional and genomic diversity of the sorghum phyllosphere microbiome.</title>
        <authorList>
            <person name="Shade A."/>
        </authorList>
    </citation>
    <scope>NUCLEOTIDE SEQUENCE [LARGE SCALE GENOMIC DNA]</scope>
    <source>
        <strain evidence="1 2">SORGH_AS_1126</strain>
    </source>
</reference>
<evidence type="ECO:0000313" key="2">
    <source>
        <dbReference type="Proteomes" id="UP001224781"/>
    </source>
</evidence>
<name>A0ABU0UPU5_9HYPH</name>
<comment type="caution">
    <text evidence="1">The sequence shown here is derived from an EMBL/GenBank/DDBJ whole genome shotgun (WGS) entry which is preliminary data.</text>
</comment>
<dbReference type="Proteomes" id="UP001224781">
    <property type="component" value="Unassembled WGS sequence"/>
</dbReference>
<dbReference type="EMBL" id="JAUTBL010000002">
    <property type="protein sequence ID" value="MDQ1186989.1"/>
    <property type="molecule type" value="Genomic_DNA"/>
</dbReference>
<proteinExistence type="predicted"/>
<dbReference type="RefSeq" id="WP_306934306.1">
    <property type="nucleotide sequence ID" value="NZ_JAUTBL010000002.1"/>
</dbReference>
<evidence type="ECO:0008006" key="3">
    <source>
        <dbReference type="Google" id="ProtNLM"/>
    </source>
</evidence>
<sequence>MTVSSEVSVAGPFYGNGTTKTFPYSFKILDARHIRAVLILASGDVSDLSLDNGDYSVTGVGSETGGDVVKATPLLTGQTLTLVRRLPLTQETSLENQGAYYPEVVERRLDQMVMQIQSVKEATERSLTVEPGQEKPSMTQIAAAQGFAQGAKQSRDESAGFATAAASSALNASGSAALASRWAGEAENVPVAGGLFSAFHWYRKAYGIYQTVSQGFLEKVGGILTGDVLFGPGTHGSYSKLQSNGDVQLNRSDGTGFLGWAGGNQFFGWDGNRYTFGPAGYVNISGGSLRVEVSGGNAAIYPSTGDVSFSAYMATEFGAGISEALRGFVSTQQTWAGSSVVVVAHGKPYIPKEVIVIFVCKVAFGGYAVGDRLPMPANTAARDENYAQGQGYTVNVDATNIRVNFGSDGIPYVSKGGGGVGRFGPGNFDIIVIGRP</sequence>
<accession>A0ABU0UPU5</accession>
<gene>
    <name evidence="1" type="ORF">QE408_004132</name>
</gene>
<protein>
    <recommendedName>
        <fullName evidence="3">DUF2793 domain-containing protein</fullName>
    </recommendedName>
</protein>
<organism evidence="1 2">
    <name type="scientific">Agrobacterium larrymoorei</name>
    <dbReference type="NCBI Taxonomy" id="160699"/>
    <lineage>
        <taxon>Bacteria</taxon>
        <taxon>Pseudomonadati</taxon>
        <taxon>Pseudomonadota</taxon>
        <taxon>Alphaproteobacteria</taxon>
        <taxon>Hyphomicrobiales</taxon>
        <taxon>Rhizobiaceae</taxon>
        <taxon>Rhizobium/Agrobacterium group</taxon>
        <taxon>Agrobacterium</taxon>
    </lineage>
</organism>